<accession>A0A5Q2RNL8</accession>
<dbReference type="GO" id="GO:0006633">
    <property type="term" value="P:fatty acid biosynthetic process"/>
    <property type="evidence" value="ECO:0007669"/>
    <property type="project" value="InterPro"/>
</dbReference>
<evidence type="ECO:0000256" key="3">
    <source>
        <dbReference type="RuleBase" id="RU003694"/>
    </source>
</evidence>
<dbReference type="Proteomes" id="UP000334019">
    <property type="component" value="Chromosome"/>
</dbReference>
<dbReference type="GO" id="GO:0004315">
    <property type="term" value="F:3-oxoacyl-[acyl-carrier-protein] synthase activity"/>
    <property type="evidence" value="ECO:0007669"/>
    <property type="project" value="UniProtKB-EC"/>
</dbReference>
<dbReference type="SUPFAM" id="SSF53901">
    <property type="entry name" value="Thiolase-like"/>
    <property type="match status" value="2"/>
</dbReference>
<dbReference type="InterPro" id="IPR020841">
    <property type="entry name" value="PKS_Beta-ketoAc_synthase_dom"/>
</dbReference>
<dbReference type="AlphaFoldDB" id="A0A5Q2RNL8"/>
<dbReference type="NCBIfam" id="NF005589">
    <property type="entry name" value="PRK07314.1"/>
    <property type="match status" value="1"/>
</dbReference>
<dbReference type="PROSITE" id="PS00606">
    <property type="entry name" value="KS3_1"/>
    <property type="match status" value="1"/>
</dbReference>
<organism evidence="5 6">
    <name type="scientific">Actinomarinicola tropica</name>
    <dbReference type="NCBI Taxonomy" id="2789776"/>
    <lineage>
        <taxon>Bacteria</taxon>
        <taxon>Bacillati</taxon>
        <taxon>Actinomycetota</taxon>
        <taxon>Acidimicrobiia</taxon>
        <taxon>Acidimicrobiales</taxon>
        <taxon>Iamiaceae</taxon>
        <taxon>Actinomarinicola</taxon>
    </lineage>
</organism>
<evidence type="ECO:0000259" key="4">
    <source>
        <dbReference type="PROSITE" id="PS52004"/>
    </source>
</evidence>
<dbReference type="EMBL" id="CP045851">
    <property type="protein sequence ID" value="QGG95490.1"/>
    <property type="molecule type" value="Genomic_DNA"/>
</dbReference>
<dbReference type="InterPro" id="IPR000794">
    <property type="entry name" value="Beta-ketoacyl_synthase"/>
</dbReference>
<protein>
    <submittedName>
        <fullName evidence="5">Beta-ketoacyl-ACP synthase II</fullName>
        <ecNumber evidence="5">2.3.1.179</ecNumber>
    </submittedName>
</protein>
<dbReference type="EC" id="2.3.1.179" evidence="5"/>
<dbReference type="InterPro" id="IPR016039">
    <property type="entry name" value="Thiolase-like"/>
</dbReference>
<proteinExistence type="inferred from homology"/>
<sequence length="392" mass="40019">MSARRVAVTGIGVVAPCGIGAEAFWEGLLGPAPAGSERPIPDFDPSPWFESRKEARRTDRFAQFAFAAAAMALEEAGDLKVDPTRAGVIIGTGVGGIATLEEQIVVNHEKGPDRVSPFLVPMMMGNAASAGVSMRYGFQGPCETTVTACAAGTHSIGNAARLVRDGRCDVMVAGGSEAGLTPTALAGFRNMTALSTSGRSRPFDRRRDGFVMAEAAGVLVLEELEHARARGATILGEIMGSANTADAHHITAPSPGGAGAVACMELALADAGVAAADIVHVNAHGTSTPRNDQAEAEALSKLFGTPGPLVTSTKGVTGHALGGAGAIEAAAVLLSMRHRTIPPTAGFEERDPEMPEIAIVTEPTSWEPGPSLSNSFGFGGHNGTLVIGPAPA</sequence>
<gene>
    <name evidence="5" type="ORF">GH723_10495</name>
</gene>
<dbReference type="InterPro" id="IPR014031">
    <property type="entry name" value="Ketoacyl_synth_C"/>
</dbReference>
<dbReference type="Pfam" id="PF02801">
    <property type="entry name" value="Ketoacyl-synt_C"/>
    <property type="match status" value="1"/>
</dbReference>
<keyword evidence="5" id="KW-0012">Acyltransferase</keyword>
<dbReference type="PANTHER" id="PTHR11712">
    <property type="entry name" value="POLYKETIDE SYNTHASE-RELATED"/>
    <property type="match status" value="1"/>
</dbReference>
<reference evidence="5 6" key="1">
    <citation type="submission" date="2019-11" db="EMBL/GenBank/DDBJ databases">
        <authorList>
            <person name="He Y."/>
        </authorList>
    </citation>
    <scope>NUCLEOTIDE SEQUENCE [LARGE SCALE GENOMIC DNA]</scope>
    <source>
        <strain evidence="5 6">SCSIO 58843</strain>
    </source>
</reference>
<dbReference type="CDD" id="cd00834">
    <property type="entry name" value="KAS_I_II"/>
    <property type="match status" value="1"/>
</dbReference>
<dbReference type="PROSITE" id="PS52004">
    <property type="entry name" value="KS3_2"/>
    <property type="match status" value="1"/>
</dbReference>
<dbReference type="Pfam" id="PF00109">
    <property type="entry name" value="ketoacyl-synt"/>
    <property type="match status" value="1"/>
</dbReference>
<name>A0A5Q2RNL8_9ACTN</name>
<evidence type="ECO:0000256" key="1">
    <source>
        <dbReference type="ARBA" id="ARBA00008467"/>
    </source>
</evidence>
<dbReference type="RefSeq" id="WP_153759597.1">
    <property type="nucleotide sequence ID" value="NZ_CP045851.1"/>
</dbReference>
<dbReference type="SMART" id="SM00825">
    <property type="entry name" value="PKS_KS"/>
    <property type="match status" value="1"/>
</dbReference>
<evidence type="ECO:0000256" key="2">
    <source>
        <dbReference type="ARBA" id="ARBA00022679"/>
    </source>
</evidence>
<dbReference type="InterPro" id="IPR018201">
    <property type="entry name" value="Ketoacyl_synth_AS"/>
</dbReference>
<dbReference type="KEGG" id="atq:GH723_10495"/>
<dbReference type="PANTHER" id="PTHR11712:SF336">
    <property type="entry name" value="3-OXOACYL-[ACYL-CARRIER-PROTEIN] SYNTHASE, MITOCHONDRIAL"/>
    <property type="match status" value="1"/>
</dbReference>
<feature type="domain" description="Ketosynthase family 3 (KS3)" evidence="4">
    <location>
        <begin position="3"/>
        <end position="389"/>
    </location>
</feature>
<evidence type="ECO:0000313" key="5">
    <source>
        <dbReference type="EMBL" id="QGG95490.1"/>
    </source>
</evidence>
<evidence type="ECO:0000313" key="6">
    <source>
        <dbReference type="Proteomes" id="UP000334019"/>
    </source>
</evidence>
<comment type="similarity">
    <text evidence="1 3">Belongs to the thiolase-like superfamily. Beta-ketoacyl-ACP synthases family.</text>
</comment>
<dbReference type="Gene3D" id="3.40.47.10">
    <property type="match status" value="1"/>
</dbReference>
<keyword evidence="6" id="KW-1185">Reference proteome</keyword>
<dbReference type="InterPro" id="IPR014030">
    <property type="entry name" value="Ketoacyl_synth_N"/>
</dbReference>
<keyword evidence="2 3" id="KW-0808">Transferase</keyword>